<evidence type="ECO:0000313" key="2">
    <source>
        <dbReference type="EMBL" id="SFK65140.1"/>
    </source>
</evidence>
<organism evidence="2 3">
    <name type="scientific">Halogranum rubrum</name>
    <dbReference type="NCBI Taxonomy" id="553466"/>
    <lineage>
        <taxon>Archaea</taxon>
        <taxon>Methanobacteriati</taxon>
        <taxon>Methanobacteriota</taxon>
        <taxon>Stenosarchaea group</taxon>
        <taxon>Halobacteria</taxon>
        <taxon>Halobacteriales</taxon>
        <taxon>Haloferacaceae</taxon>
    </lineage>
</organism>
<dbReference type="STRING" id="553466.SAMN04487950_0391"/>
<evidence type="ECO:0000259" key="1">
    <source>
        <dbReference type="Pfam" id="PF23951"/>
    </source>
</evidence>
<reference evidence="3" key="1">
    <citation type="submission" date="2016-10" db="EMBL/GenBank/DDBJ databases">
        <authorList>
            <person name="Varghese N."/>
            <person name="Submissions S."/>
        </authorList>
    </citation>
    <scope>NUCLEOTIDE SEQUENCE [LARGE SCALE GENOMIC DNA]</scope>
    <source>
        <strain evidence="3">CGMCC 1.7738</strain>
    </source>
</reference>
<name>A0A1I4B9Y1_9EURY</name>
<accession>A0A1I4B9Y1</accession>
<dbReference type="EMBL" id="FOTC01000001">
    <property type="protein sequence ID" value="SFK65140.1"/>
    <property type="molecule type" value="Genomic_DNA"/>
</dbReference>
<dbReference type="InterPro" id="IPR055706">
    <property type="entry name" value="Slg1/2_DUF7282"/>
</dbReference>
<evidence type="ECO:0000313" key="3">
    <source>
        <dbReference type="Proteomes" id="UP000199607"/>
    </source>
</evidence>
<dbReference type="NCBIfam" id="TIGR01409">
    <property type="entry name" value="TAT_signal_seq"/>
    <property type="match status" value="1"/>
</dbReference>
<dbReference type="PROSITE" id="PS51318">
    <property type="entry name" value="TAT"/>
    <property type="match status" value="1"/>
</dbReference>
<gene>
    <name evidence="2" type="ORF">SAMN04487950_0391</name>
</gene>
<proteinExistence type="predicted"/>
<protein>
    <submittedName>
        <fullName evidence="2">Tat (Twin-arginine translocation) pathway signal sequence</fullName>
    </submittedName>
</protein>
<dbReference type="InterPro" id="IPR006311">
    <property type="entry name" value="TAT_signal"/>
</dbReference>
<dbReference type="Proteomes" id="UP000199607">
    <property type="component" value="Unassembled WGS sequence"/>
</dbReference>
<keyword evidence="3" id="KW-1185">Reference proteome</keyword>
<sequence length="160" mass="16744">MTPDPARIRPSRRQALKTLGAVVATVGIGSTTAVADQDTSSSEEAPAVTIEDQSLHNGTVYISEATLPEDGFVALHNASSILEGPVLGVSAPLTEGSYSRLPIELDEYPDKPLTVAAIVHRDTPSDGVFTFPEDGDNSIVDDGLLTYDSAQMNPEFGGGC</sequence>
<feature type="domain" description="DUF7282" evidence="1">
    <location>
        <begin position="47"/>
        <end position="151"/>
    </location>
</feature>
<dbReference type="InterPro" id="IPR019546">
    <property type="entry name" value="TAT_signal_bac_arc"/>
</dbReference>
<dbReference type="RefSeq" id="WP_143085654.1">
    <property type="nucleotide sequence ID" value="NZ_FOTC01000001.1"/>
</dbReference>
<dbReference type="Pfam" id="PF23951">
    <property type="entry name" value="DUF7282"/>
    <property type="match status" value="1"/>
</dbReference>
<dbReference type="AlphaFoldDB" id="A0A1I4B9Y1"/>